<reference evidence="1 2" key="1">
    <citation type="submission" date="2022-05" db="EMBL/GenBank/DDBJ databases">
        <authorList>
            <consortium name="Genoscope - CEA"/>
            <person name="William W."/>
        </authorList>
    </citation>
    <scope>NUCLEOTIDE SEQUENCE [LARGE SCALE GENOMIC DNA]</scope>
</reference>
<gene>
    <name evidence="1" type="ORF">PEVE_00004327</name>
</gene>
<evidence type="ECO:0000313" key="2">
    <source>
        <dbReference type="Proteomes" id="UP001159427"/>
    </source>
</evidence>
<dbReference type="Proteomes" id="UP001159427">
    <property type="component" value="Unassembled WGS sequence"/>
</dbReference>
<accession>A0ABN8QH84</accession>
<keyword evidence="2" id="KW-1185">Reference proteome</keyword>
<proteinExistence type="predicted"/>
<dbReference type="Gene3D" id="2.40.70.10">
    <property type="entry name" value="Acid Proteases"/>
    <property type="match status" value="1"/>
</dbReference>
<protein>
    <submittedName>
        <fullName evidence="1">Uncharacterized protein</fullName>
    </submittedName>
</protein>
<organism evidence="1 2">
    <name type="scientific">Porites evermanni</name>
    <dbReference type="NCBI Taxonomy" id="104178"/>
    <lineage>
        <taxon>Eukaryota</taxon>
        <taxon>Metazoa</taxon>
        <taxon>Cnidaria</taxon>
        <taxon>Anthozoa</taxon>
        <taxon>Hexacorallia</taxon>
        <taxon>Scleractinia</taxon>
        <taxon>Fungiina</taxon>
        <taxon>Poritidae</taxon>
        <taxon>Porites</taxon>
    </lineage>
</organism>
<name>A0ABN8QH84_9CNID</name>
<comment type="caution">
    <text evidence="1">The sequence shown here is derived from an EMBL/GenBank/DDBJ whole genome shotgun (WGS) entry which is preliminary data.</text>
</comment>
<evidence type="ECO:0000313" key="1">
    <source>
        <dbReference type="EMBL" id="CAH3162665.1"/>
    </source>
</evidence>
<dbReference type="EMBL" id="CALNXI010001269">
    <property type="protein sequence ID" value="CAH3162665.1"/>
    <property type="molecule type" value="Genomic_DNA"/>
</dbReference>
<dbReference type="InterPro" id="IPR021109">
    <property type="entry name" value="Peptidase_aspartic_dom_sf"/>
</dbReference>
<sequence>MSSVLSKVTGNGQDAANLCVVIGISKADCSGSVIYALKRNNDDSFEGDPFQLREENGLYIWPNEKIAENRISFGSILRCQKFGNISTYVGNTERCKMNVEQIQLELAYGENVYRSIKEVCPNAVSGKQKGLYLQTKPDKPKIILVSLKSGIIKNERIYFHTKGDDHQIDLKLNCREHLTLSTTPVTLQTRKVTDEEDVGDLVLIKFGTTDVSLRCPIYSAVCEGLILKFRPQVISIDEEPVEIRNGDGKCVLVKKVKFDTGNDGGTAISSDFVQQLGLEPDRSKKFCMVGIGGPVECFRVKISLYIRKHHFKVNALVGAVTPGTDLLVGNDIMEKLDKENYTIGQ</sequence>